<feature type="transmembrane region" description="Helical" evidence="8">
    <location>
        <begin position="268"/>
        <end position="289"/>
    </location>
</feature>
<evidence type="ECO:0000313" key="10">
    <source>
        <dbReference type="Proteomes" id="UP000015104"/>
    </source>
</evidence>
<evidence type="ECO:0008006" key="11">
    <source>
        <dbReference type="Google" id="ProtNLM"/>
    </source>
</evidence>
<protein>
    <recommendedName>
        <fullName evidence="11">Sugar phosphate transporter domain-containing protein</fullName>
    </recommendedName>
</protein>
<dbReference type="GO" id="GO:0005462">
    <property type="term" value="F:UDP-N-acetylglucosamine transmembrane transporter activity"/>
    <property type="evidence" value="ECO:0007669"/>
    <property type="project" value="TreeGrafter"/>
</dbReference>
<evidence type="ECO:0000256" key="5">
    <source>
        <dbReference type="ARBA" id="ARBA00022692"/>
    </source>
</evidence>
<dbReference type="STRING" id="32264.T1L230"/>
<evidence type="ECO:0000313" key="9">
    <source>
        <dbReference type="EnsemblMetazoa" id="tetur32g01820.1"/>
    </source>
</evidence>
<evidence type="ECO:0000256" key="2">
    <source>
        <dbReference type="ARBA" id="ARBA00010694"/>
    </source>
</evidence>
<comment type="similarity">
    <text evidence="2">Belongs to the nucleotide-sugar transporter family. SLC35B subfamily.</text>
</comment>
<dbReference type="OrthoDB" id="999962at2759"/>
<feature type="transmembrane region" description="Helical" evidence="8">
    <location>
        <begin position="121"/>
        <end position="139"/>
    </location>
</feature>
<dbReference type="EMBL" id="CAEY01000925">
    <property type="status" value="NOT_ANNOTATED_CDS"/>
    <property type="molecule type" value="Genomic_DNA"/>
</dbReference>
<dbReference type="GO" id="GO:0000139">
    <property type="term" value="C:Golgi membrane"/>
    <property type="evidence" value="ECO:0007669"/>
    <property type="project" value="TreeGrafter"/>
</dbReference>
<feature type="transmembrane region" description="Helical" evidence="8">
    <location>
        <begin position="240"/>
        <end position="261"/>
    </location>
</feature>
<keyword evidence="5 8" id="KW-0812">Transmembrane</keyword>
<feature type="transmembrane region" description="Helical" evidence="8">
    <location>
        <begin position="66"/>
        <end position="84"/>
    </location>
</feature>
<organism evidence="9 10">
    <name type="scientific">Tetranychus urticae</name>
    <name type="common">Two-spotted spider mite</name>
    <dbReference type="NCBI Taxonomy" id="32264"/>
    <lineage>
        <taxon>Eukaryota</taxon>
        <taxon>Metazoa</taxon>
        <taxon>Ecdysozoa</taxon>
        <taxon>Arthropoda</taxon>
        <taxon>Chelicerata</taxon>
        <taxon>Arachnida</taxon>
        <taxon>Acari</taxon>
        <taxon>Acariformes</taxon>
        <taxon>Trombidiformes</taxon>
        <taxon>Prostigmata</taxon>
        <taxon>Eleutherengona</taxon>
        <taxon>Raphignathae</taxon>
        <taxon>Tetranychoidea</taxon>
        <taxon>Tetranychidae</taxon>
        <taxon>Tetranychus</taxon>
    </lineage>
</organism>
<evidence type="ECO:0000256" key="1">
    <source>
        <dbReference type="ARBA" id="ARBA00004127"/>
    </source>
</evidence>
<dbReference type="PANTHER" id="PTHR10778">
    <property type="entry name" value="SOLUTE CARRIER FAMILY 35 MEMBER B"/>
    <property type="match status" value="1"/>
</dbReference>
<dbReference type="eggNOG" id="KOG1583">
    <property type="taxonomic scope" value="Eukaryota"/>
</dbReference>
<dbReference type="OMA" id="NPFTGWH"/>
<dbReference type="Proteomes" id="UP000015104">
    <property type="component" value="Unassembled WGS sequence"/>
</dbReference>
<reference evidence="10" key="1">
    <citation type="submission" date="2011-08" db="EMBL/GenBank/DDBJ databases">
        <authorList>
            <person name="Rombauts S."/>
        </authorList>
    </citation>
    <scope>NUCLEOTIDE SEQUENCE</scope>
    <source>
        <strain evidence="10">London</strain>
    </source>
</reference>
<gene>
    <name evidence="9" type="primary">107369449</name>
</gene>
<keyword evidence="10" id="KW-1185">Reference proteome</keyword>
<comment type="subcellular location">
    <subcellularLocation>
        <location evidence="1">Endomembrane system</location>
        <topology evidence="1">Multi-pass membrane protein</topology>
    </subcellularLocation>
</comment>
<name>T1L230_TETUR</name>
<proteinExistence type="inferred from homology"/>
<dbReference type="PANTHER" id="PTHR10778:SF4">
    <property type="entry name" value="NUCLEOTIDE SUGAR TRANSPORTER SLC35B4"/>
    <property type="match status" value="1"/>
</dbReference>
<evidence type="ECO:0000256" key="6">
    <source>
        <dbReference type="ARBA" id="ARBA00022989"/>
    </source>
</evidence>
<dbReference type="SUPFAM" id="SSF103481">
    <property type="entry name" value="Multidrug resistance efflux transporter EmrE"/>
    <property type="match status" value="1"/>
</dbReference>
<evidence type="ECO:0000256" key="4">
    <source>
        <dbReference type="ARBA" id="ARBA00022597"/>
    </source>
</evidence>
<feature type="transmembrane region" description="Helical" evidence="8">
    <location>
        <begin position="295"/>
        <end position="312"/>
    </location>
</feature>
<dbReference type="InterPro" id="IPR013657">
    <property type="entry name" value="SCL35B1-4/HUT1"/>
</dbReference>
<evidence type="ECO:0000256" key="7">
    <source>
        <dbReference type="ARBA" id="ARBA00023136"/>
    </source>
</evidence>
<feature type="transmembrane region" description="Helical" evidence="8">
    <location>
        <begin position="36"/>
        <end position="54"/>
    </location>
</feature>
<dbReference type="HOGENOM" id="CLU_033007_1_0_1"/>
<evidence type="ECO:0000256" key="8">
    <source>
        <dbReference type="SAM" id="Phobius"/>
    </source>
</evidence>
<dbReference type="Pfam" id="PF08449">
    <property type="entry name" value="UAA"/>
    <property type="match status" value="1"/>
</dbReference>
<keyword evidence="4" id="KW-0762">Sugar transport</keyword>
<reference evidence="9" key="2">
    <citation type="submission" date="2015-06" db="UniProtKB">
        <authorList>
            <consortium name="EnsemblMetazoa"/>
        </authorList>
    </citation>
    <scope>IDENTIFICATION</scope>
</reference>
<keyword evidence="3" id="KW-0813">Transport</keyword>
<feature type="transmembrane region" description="Helical" evidence="8">
    <location>
        <begin position="154"/>
        <end position="177"/>
    </location>
</feature>
<feature type="transmembrane region" description="Helical" evidence="8">
    <location>
        <begin position="90"/>
        <end position="112"/>
    </location>
</feature>
<keyword evidence="7 8" id="KW-0472">Membrane</keyword>
<dbReference type="InterPro" id="IPR037185">
    <property type="entry name" value="EmrE-like"/>
</dbReference>
<accession>T1L230</accession>
<dbReference type="AlphaFoldDB" id="T1L230"/>
<evidence type="ECO:0000256" key="3">
    <source>
        <dbReference type="ARBA" id="ARBA00022448"/>
    </source>
</evidence>
<keyword evidence="6 8" id="KW-1133">Transmembrane helix</keyword>
<dbReference type="EnsemblMetazoa" id="tetur32g01820.1">
    <property type="protein sequence ID" value="tetur32g01820.1"/>
    <property type="gene ID" value="tetur32g01820"/>
</dbReference>
<dbReference type="GO" id="GO:0005789">
    <property type="term" value="C:endoplasmic reticulum membrane"/>
    <property type="evidence" value="ECO:0007669"/>
    <property type="project" value="TreeGrafter"/>
</dbReference>
<sequence>MLRTIAVISKVFIACCTNVFLLEAISRESPGSANLITFSQFALVAFQGLLVNYFKGKPRVIPLTEYAKMVILFFFVSTGNNFALNYNISVPLHVIFKSGSLFANLFLGVILLKRRYSVTKYTSVFLITIGIILCTISSYNEPLHKSKKESEDFLFTWLIGLSIMTVSLFTSAFMGIYQEKLYSKYGKHPQEALFYCHLLPLPGFLLLWSDLSKQIVAFNRSPLMALDFLPFFGHITVPRLWIYLFLNALTQYICVSSVFSLTSEHTSLTVTLVVTLRKFFSLLLSVVYFKNLFTFYHWIGAFLVFFGTLLFIDIHKSVYQLLTGNSFKTKKS</sequence>
<dbReference type="GO" id="GO:0005464">
    <property type="term" value="F:UDP-xylose transmembrane transporter activity"/>
    <property type="evidence" value="ECO:0007669"/>
    <property type="project" value="TreeGrafter"/>
</dbReference>